<dbReference type="Gene3D" id="3.40.50.300">
    <property type="entry name" value="P-loop containing nucleotide triphosphate hydrolases"/>
    <property type="match status" value="1"/>
</dbReference>
<organism evidence="1 2">
    <name type="scientific">Rhodospira trueperi</name>
    <dbReference type="NCBI Taxonomy" id="69960"/>
    <lineage>
        <taxon>Bacteria</taxon>
        <taxon>Pseudomonadati</taxon>
        <taxon>Pseudomonadota</taxon>
        <taxon>Alphaproteobacteria</taxon>
        <taxon>Rhodospirillales</taxon>
        <taxon>Rhodospirillaceae</taxon>
        <taxon>Rhodospira</taxon>
    </lineage>
</organism>
<dbReference type="RefSeq" id="WP_092788189.1">
    <property type="nucleotide sequence ID" value="NZ_FNAP01000037.1"/>
</dbReference>
<proteinExistence type="predicted"/>
<protein>
    <recommendedName>
        <fullName evidence="3">AAA domain (Dynein-related subfamily)</fullName>
    </recommendedName>
</protein>
<gene>
    <name evidence="1" type="ORF">SAMN05421720_1374</name>
</gene>
<evidence type="ECO:0000313" key="2">
    <source>
        <dbReference type="Proteomes" id="UP000199412"/>
    </source>
</evidence>
<keyword evidence="2" id="KW-1185">Reference proteome</keyword>
<dbReference type="InterPro" id="IPR027417">
    <property type="entry name" value="P-loop_NTPase"/>
</dbReference>
<dbReference type="OrthoDB" id="9783370at2"/>
<name>A0A1G7IEV2_9PROT</name>
<evidence type="ECO:0008006" key="3">
    <source>
        <dbReference type="Google" id="ProtNLM"/>
    </source>
</evidence>
<reference evidence="1 2" key="1">
    <citation type="submission" date="2016-10" db="EMBL/GenBank/DDBJ databases">
        <authorList>
            <person name="de Groot N.N."/>
        </authorList>
    </citation>
    <scope>NUCLEOTIDE SEQUENCE [LARGE SCALE GENOMIC DNA]</scope>
    <source>
        <strain evidence="1 2">ATCC 700224</strain>
    </source>
</reference>
<accession>A0A1G7IEV2</accession>
<sequence length="165" mass="18722">MPWVVVLIDEIDKAEAELPNGLLDALGSRAFVPAGRSDPVQARQWPLVVVTTNEERRLPDAFVRRCVVHMMRIPDNEADFITWMVARGRVHFPQASDAVLTLAAELTYQDRDACRRQRLRPLPGQAEYLDLLRAVAADDGGKERAPEDRLQDIAKFFLRKHPGLR</sequence>
<evidence type="ECO:0000313" key="1">
    <source>
        <dbReference type="EMBL" id="SDF11173.1"/>
    </source>
</evidence>
<dbReference type="Proteomes" id="UP000199412">
    <property type="component" value="Unassembled WGS sequence"/>
</dbReference>
<dbReference type="AlphaFoldDB" id="A0A1G7IEV2"/>
<dbReference type="EMBL" id="FNAP01000037">
    <property type="protein sequence ID" value="SDF11173.1"/>
    <property type="molecule type" value="Genomic_DNA"/>
</dbReference>
<dbReference type="SUPFAM" id="SSF52540">
    <property type="entry name" value="P-loop containing nucleoside triphosphate hydrolases"/>
    <property type="match status" value="1"/>
</dbReference>
<dbReference type="STRING" id="69960.SAMN05421720_1374"/>